<proteinExistence type="predicted"/>
<dbReference type="EMBL" id="KQ977255">
    <property type="protein sequence ID" value="KYN04650.1"/>
    <property type="molecule type" value="Genomic_DNA"/>
</dbReference>
<dbReference type="Gene3D" id="3.30.420.10">
    <property type="entry name" value="Ribonuclease H-like superfamily/Ribonuclease H"/>
    <property type="match status" value="1"/>
</dbReference>
<dbReference type="GO" id="GO:0003676">
    <property type="term" value="F:nucleic acid binding"/>
    <property type="evidence" value="ECO:0007669"/>
    <property type="project" value="InterPro"/>
</dbReference>
<keyword evidence="2" id="KW-1185">Reference proteome</keyword>
<evidence type="ECO:0000313" key="2">
    <source>
        <dbReference type="Proteomes" id="UP000078542"/>
    </source>
</evidence>
<dbReference type="AlphaFoldDB" id="A0A151IK54"/>
<protein>
    <submittedName>
        <fullName evidence="1">Uncharacterized protein</fullName>
    </submittedName>
</protein>
<sequence>TYQFILQDASPKSGQTSIDVLVVVRTKFPVNVHVLGVASQQPDLNPLDYYVWSVVERITYKSRHPNVTLLRTTIETAFIGMDSAIL</sequence>
<organism evidence="1 2">
    <name type="scientific">Cyphomyrmex costatus</name>
    <dbReference type="NCBI Taxonomy" id="456900"/>
    <lineage>
        <taxon>Eukaryota</taxon>
        <taxon>Metazoa</taxon>
        <taxon>Ecdysozoa</taxon>
        <taxon>Arthropoda</taxon>
        <taxon>Hexapoda</taxon>
        <taxon>Insecta</taxon>
        <taxon>Pterygota</taxon>
        <taxon>Neoptera</taxon>
        <taxon>Endopterygota</taxon>
        <taxon>Hymenoptera</taxon>
        <taxon>Apocrita</taxon>
        <taxon>Aculeata</taxon>
        <taxon>Formicoidea</taxon>
        <taxon>Formicidae</taxon>
        <taxon>Myrmicinae</taxon>
        <taxon>Cyphomyrmex</taxon>
    </lineage>
</organism>
<name>A0A151IK54_9HYME</name>
<dbReference type="Proteomes" id="UP000078542">
    <property type="component" value="Unassembled WGS sequence"/>
</dbReference>
<gene>
    <name evidence="1" type="ORF">ALC62_04481</name>
</gene>
<feature type="non-terminal residue" evidence="1">
    <location>
        <position position="1"/>
    </location>
</feature>
<dbReference type="InterPro" id="IPR036397">
    <property type="entry name" value="RNaseH_sf"/>
</dbReference>
<reference evidence="1 2" key="1">
    <citation type="submission" date="2016-03" db="EMBL/GenBank/DDBJ databases">
        <title>Cyphomyrmex costatus WGS genome.</title>
        <authorList>
            <person name="Nygaard S."/>
            <person name="Hu H."/>
            <person name="Boomsma J."/>
            <person name="Zhang G."/>
        </authorList>
    </citation>
    <scope>NUCLEOTIDE SEQUENCE [LARGE SCALE GENOMIC DNA]</scope>
    <source>
        <strain evidence="1">MS0001</strain>
        <tissue evidence="1">Whole body</tissue>
    </source>
</reference>
<accession>A0A151IK54</accession>
<evidence type="ECO:0000313" key="1">
    <source>
        <dbReference type="EMBL" id="KYN04650.1"/>
    </source>
</evidence>